<dbReference type="RefSeq" id="WP_395436899.1">
    <property type="nucleotide sequence ID" value="NZ_JBAWKC010000001.1"/>
</dbReference>
<evidence type="ECO:0000256" key="1">
    <source>
        <dbReference type="SAM" id="SignalP"/>
    </source>
</evidence>
<gene>
    <name evidence="2" type="ORF">V8G56_02575</name>
</gene>
<dbReference type="PANTHER" id="PTHR42754:SF1">
    <property type="entry name" value="LIPOPROTEIN"/>
    <property type="match status" value="1"/>
</dbReference>
<evidence type="ECO:0000313" key="3">
    <source>
        <dbReference type="Proteomes" id="UP001610104"/>
    </source>
</evidence>
<keyword evidence="3" id="KW-1185">Reference proteome</keyword>
<accession>A0ABW7MR06</accession>
<organism evidence="2 3">
    <name type="scientific">Gaetbulibacter aquiaggeris</name>
    <dbReference type="NCBI Taxonomy" id="1735373"/>
    <lineage>
        <taxon>Bacteria</taxon>
        <taxon>Pseudomonadati</taxon>
        <taxon>Bacteroidota</taxon>
        <taxon>Flavobacteriia</taxon>
        <taxon>Flavobacteriales</taxon>
        <taxon>Flavobacteriaceae</taxon>
        <taxon>Gaetbulibacter</taxon>
    </lineage>
</organism>
<feature type="chain" id="PRO_5046952957" description="Bulb-type lectin domain-containing protein" evidence="1">
    <location>
        <begin position="27"/>
        <end position="445"/>
    </location>
</feature>
<sequence>MFLQNIKVLIFKLFFLSLLWSCSSINETPPNNPIQIEFIKTFGGSNNESAKSITKTSDRGYAILGYTQSMDGDVINKVNNSYDYWLLKFDQNNNLQWQKTYGGSGDDRGNEVIQTTDGGYAILGYSQSNDGDMSENFGFSDYWVSKLDASGNILWKKSLGYAGTDTGISIIETNDLGFLLTGVLDVTASEGNGNSKNTKINHAGGDYWVIKLNISGEKQWSKYYGGSFTDTPYDVIQTEDNGYIIVGSSDSADVDISSNQGTYDFWVIKIDNTGTLVWEKSFGGSEIDEAFSIVKSSDGNYIIVGDTRSNDKDISQNNGASDLWVVKITPSGNLLWEKTFGGTSFDAGRSISNTSDNGFLISGSSRSMDGDLTTNQGQNDVWVLKIDFNGSLLWQKSFGGSNIDFAYGALELEDNSFIIIGESSSADKDIPENKGFTDLIIAKLK</sequence>
<evidence type="ECO:0000313" key="2">
    <source>
        <dbReference type="EMBL" id="MFH6767607.1"/>
    </source>
</evidence>
<dbReference type="PANTHER" id="PTHR42754">
    <property type="entry name" value="ENDOGLUCANASE"/>
    <property type="match status" value="1"/>
</dbReference>
<dbReference type="InterPro" id="IPR011047">
    <property type="entry name" value="Quinoprotein_ADH-like_sf"/>
</dbReference>
<name>A0ABW7MR06_9FLAO</name>
<protein>
    <recommendedName>
        <fullName evidence="4">Bulb-type lectin domain-containing protein</fullName>
    </recommendedName>
</protein>
<reference evidence="2 3" key="1">
    <citation type="submission" date="2024-02" db="EMBL/GenBank/DDBJ databases">
        <title>A Gaetbulibacter species isolated from tidal flats and genomic insights of their niches.</title>
        <authorList>
            <person name="Ye Y."/>
        </authorList>
    </citation>
    <scope>NUCLEOTIDE SEQUENCE [LARGE SCALE GENOMIC DNA]</scope>
    <source>
        <strain evidence="2 3">KEM-8</strain>
    </source>
</reference>
<feature type="signal peptide" evidence="1">
    <location>
        <begin position="1"/>
        <end position="26"/>
    </location>
</feature>
<dbReference type="SUPFAM" id="SSF50998">
    <property type="entry name" value="Quinoprotein alcohol dehydrogenase-like"/>
    <property type="match status" value="1"/>
</dbReference>
<comment type="caution">
    <text evidence="2">The sequence shown here is derived from an EMBL/GenBank/DDBJ whole genome shotgun (WGS) entry which is preliminary data.</text>
</comment>
<dbReference type="EMBL" id="JBAWKC010000001">
    <property type="protein sequence ID" value="MFH6767607.1"/>
    <property type="molecule type" value="Genomic_DNA"/>
</dbReference>
<keyword evidence="1" id="KW-0732">Signal</keyword>
<dbReference type="Proteomes" id="UP001610104">
    <property type="component" value="Unassembled WGS sequence"/>
</dbReference>
<evidence type="ECO:0008006" key="4">
    <source>
        <dbReference type="Google" id="ProtNLM"/>
    </source>
</evidence>
<proteinExistence type="predicted"/>